<dbReference type="InterPro" id="IPR014061">
    <property type="entry name" value="BrxL-like"/>
</dbReference>
<evidence type="ECO:0000313" key="3">
    <source>
        <dbReference type="Proteomes" id="UP000634672"/>
    </source>
</evidence>
<comment type="caution">
    <text evidence="2">The sequence shown here is derived from an EMBL/GenBank/DDBJ whole genome shotgun (WGS) entry which is preliminary data.</text>
</comment>
<proteinExistence type="predicted"/>
<gene>
    <name evidence="2" type="primary">brxL</name>
    <name evidence="2" type="ORF">H8S75_00685</name>
</gene>
<dbReference type="EMBL" id="JACOPB010000001">
    <property type="protein sequence ID" value="MBC5706478.1"/>
    <property type="molecule type" value="Genomic_DNA"/>
</dbReference>
<dbReference type="Proteomes" id="UP000634672">
    <property type="component" value="Unassembled WGS sequence"/>
</dbReference>
<protein>
    <submittedName>
        <fullName evidence="2">BREX system Lon protease-like protein BrxL</fullName>
    </submittedName>
</protein>
<sequence>MDNSYLSALNVLETNHTQADIEEQLKRYFGDMLVYKSPSNSKFFSALSLPSFMRDWLVMRFSDSEGHIDKEEVSSYVKRTIPKKEQWNDFQVELLHNNQSVRFLTKVKIDFDTANRQALFSLPEFGVPQKKGEAVVEWHVIEKNRDYLLTPTEVWGIVELLCDLDDSGKKTIIKLVDFTPFCPYTIDLEFYKEMRRYFSVGEWLDVLLSAIDYNPAGYVTKKQKLSMLSRLLPFVEKRINLIELAPKETGKSYLFSQISKYGWLVSGGSISRAKMFYDISKKTPGLASRYDYVAFDEIQSIKFTDAMEMQGALKGYLESGEYRVGDYRGVGDAGLILLGNIDTEKMNVDQNMFSDLPEIFHESALLDRFHGFIRGWDIPKMKESLKANGWALNTEYFGEIIHMLRDELVYRAVVDELLELPKNAATRDTEAIKRICTGFLKLIFPNVTDVSKLTDINEFITYCLEPALEMRRVIKRQLGIIDYGEFGHSMIPNIKVKEEYLNACKDL</sequence>
<accession>A0ABR7GZY1</accession>
<organism evidence="2 3">
    <name type="scientific">Hungatella hominis</name>
    <dbReference type="NCBI Taxonomy" id="2763050"/>
    <lineage>
        <taxon>Bacteria</taxon>
        <taxon>Bacillati</taxon>
        <taxon>Bacillota</taxon>
        <taxon>Clostridia</taxon>
        <taxon>Lachnospirales</taxon>
        <taxon>Lachnospiraceae</taxon>
        <taxon>Hungatella</taxon>
    </lineage>
</organism>
<dbReference type="Pfam" id="PF20442">
    <property type="entry name" value="BrxL_N"/>
    <property type="match status" value="1"/>
</dbReference>
<dbReference type="InterPro" id="IPR046838">
    <property type="entry name" value="BrxL_N"/>
</dbReference>
<dbReference type="NCBIfam" id="TIGR02688">
    <property type="entry name" value="BREX system Lon protease-like protein BrxL"/>
    <property type="match status" value="1"/>
</dbReference>
<keyword evidence="3" id="KW-1185">Reference proteome</keyword>
<feature type="domain" description="BREX system Lon protease-like BrxL N-terminal" evidence="1">
    <location>
        <begin position="28"/>
        <end position="160"/>
    </location>
</feature>
<evidence type="ECO:0000313" key="2">
    <source>
        <dbReference type="EMBL" id="MBC5706478.1"/>
    </source>
</evidence>
<name>A0ABR7GZY1_9FIRM</name>
<dbReference type="Pfam" id="PF13337">
    <property type="entry name" value="BrxL_ATPase"/>
    <property type="match status" value="1"/>
</dbReference>
<evidence type="ECO:0000259" key="1">
    <source>
        <dbReference type="Pfam" id="PF20442"/>
    </source>
</evidence>
<dbReference type="RefSeq" id="WP_187018533.1">
    <property type="nucleotide sequence ID" value="NZ_JACOPB010000001.1"/>
</dbReference>
<reference evidence="2 3" key="1">
    <citation type="submission" date="2020-08" db="EMBL/GenBank/DDBJ databases">
        <title>Genome public.</title>
        <authorList>
            <person name="Liu C."/>
            <person name="Sun Q."/>
        </authorList>
    </citation>
    <scope>NUCLEOTIDE SEQUENCE [LARGE SCALE GENOMIC DNA]</scope>
    <source>
        <strain evidence="2 3">NSJ-66</strain>
    </source>
</reference>